<reference evidence="2" key="2">
    <citation type="submission" date="2015-01" db="EMBL/GenBank/DDBJ databases">
        <title>Evolutionary Origins and Diversification of the Mycorrhizal Mutualists.</title>
        <authorList>
            <consortium name="DOE Joint Genome Institute"/>
            <consortium name="Mycorrhizal Genomics Consortium"/>
            <person name="Kohler A."/>
            <person name="Kuo A."/>
            <person name="Nagy L.G."/>
            <person name="Floudas D."/>
            <person name="Copeland A."/>
            <person name="Barry K.W."/>
            <person name="Cichocki N."/>
            <person name="Veneault-Fourrey C."/>
            <person name="LaButti K."/>
            <person name="Lindquist E.A."/>
            <person name="Lipzen A."/>
            <person name="Lundell T."/>
            <person name="Morin E."/>
            <person name="Murat C."/>
            <person name="Riley R."/>
            <person name="Ohm R."/>
            <person name="Sun H."/>
            <person name="Tunlid A."/>
            <person name="Henrissat B."/>
            <person name="Grigoriev I.V."/>
            <person name="Hibbett D.S."/>
            <person name="Martin F."/>
        </authorList>
    </citation>
    <scope>NUCLEOTIDE SEQUENCE [LARGE SCALE GENOMIC DNA]</scope>
    <source>
        <strain evidence="2">F 1598</strain>
    </source>
</reference>
<proteinExistence type="predicted"/>
<dbReference type="HOGENOM" id="CLU_2109898_0_0_1"/>
<sequence length="115" mass="13280">MRIASSLLVLHHHRWSPVYTVIDASLPQLNSLATQQKVSAHMLTRQNETMVRPNTIRQALPVQEQVDARIMPKRKERHMVKPSATCFLEVARRINKHLHQPTLASQSEVWLFKVA</sequence>
<dbReference type="InParanoid" id="A0A0C3GA37"/>
<reference evidence="1 2" key="1">
    <citation type="submission" date="2014-04" db="EMBL/GenBank/DDBJ databases">
        <authorList>
            <consortium name="DOE Joint Genome Institute"/>
            <person name="Kuo A."/>
            <person name="Tarkka M."/>
            <person name="Buscot F."/>
            <person name="Kohler A."/>
            <person name="Nagy L.G."/>
            <person name="Floudas D."/>
            <person name="Copeland A."/>
            <person name="Barry K.W."/>
            <person name="Cichocki N."/>
            <person name="Veneault-Fourrey C."/>
            <person name="LaButti K."/>
            <person name="Lindquist E.A."/>
            <person name="Lipzen A."/>
            <person name="Lundell T."/>
            <person name="Morin E."/>
            <person name="Murat C."/>
            <person name="Sun H."/>
            <person name="Tunlid A."/>
            <person name="Henrissat B."/>
            <person name="Grigoriev I.V."/>
            <person name="Hibbett D.S."/>
            <person name="Martin F."/>
            <person name="Nordberg H.P."/>
            <person name="Cantor M.N."/>
            <person name="Hua S.X."/>
        </authorList>
    </citation>
    <scope>NUCLEOTIDE SEQUENCE [LARGE SCALE GENOMIC DNA]</scope>
    <source>
        <strain evidence="1 2">F 1598</strain>
    </source>
</reference>
<organism evidence="1 2">
    <name type="scientific">Piloderma croceum (strain F 1598)</name>
    <dbReference type="NCBI Taxonomy" id="765440"/>
    <lineage>
        <taxon>Eukaryota</taxon>
        <taxon>Fungi</taxon>
        <taxon>Dikarya</taxon>
        <taxon>Basidiomycota</taxon>
        <taxon>Agaricomycotina</taxon>
        <taxon>Agaricomycetes</taxon>
        <taxon>Agaricomycetidae</taxon>
        <taxon>Atheliales</taxon>
        <taxon>Atheliaceae</taxon>
        <taxon>Piloderma</taxon>
    </lineage>
</organism>
<evidence type="ECO:0000313" key="1">
    <source>
        <dbReference type="EMBL" id="KIM87486.1"/>
    </source>
</evidence>
<protein>
    <submittedName>
        <fullName evidence="1">Uncharacterized protein</fullName>
    </submittedName>
</protein>
<dbReference type="AlphaFoldDB" id="A0A0C3GA37"/>
<dbReference type="EMBL" id="KN832979">
    <property type="protein sequence ID" value="KIM87486.1"/>
    <property type="molecule type" value="Genomic_DNA"/>
</dbReference>
<evidence type="ECO:0000313" key="2">
    <source>
        <dbReference type="Proteomes" id="UP000054166"/>
    </source>
</evidence>
<gene>
    <name evidence="1" type="ORF">PILCRDRAFT_278434</name>
</gene>
<keyword evidence="2" id="KW-1185">Reference proteome</keyword>
<accession>A0A0C3GA37</accession>
<name>A0A0C3GA37_PILCF</name>
<dbReference type="Proteomes" id="UP000054166">
    <property type="component" value="Unassembled WGS sequence"/>
</dbReference>